<protein>
    <recommendedName>
        <fullName evidence="4">Terpene cyclase/mutase family member</fullName>
        <ecNumber evidence="4">5.4.99.-</ecNumber>
    </recommendedName>
</protein>
<dbReference type="AlphaFoldDB" id="A0A438FT17"/>
<keyword evidence="2" id="KW-0677">Repeat</keyword>
<comment type="similarity">
    <text evidence="1 4">Belongs to the terpene cyclase/mutase family.</text>
</comment>
<dbReference type="Pfam" id="PF13243">
    <property type="entry name" value="SQHop_cyclase_C"/>
    <property type="match status" value="1"/>
</dbReference>
<sequence>MWRLKVADGGNDPYIYSTNNFVGRQIWEFDPDYGTTEERAEVEAARENFWKNRYQVKPSSDLLWRMQVGDGEAITYETATIALRRSAHFFSALQASDGHWPAENSGPLYFLPPLVMCLYITGHLDIVFPGEFLKEILRYLYCHQNEDGGWDFILRDKAPCFVQPSATFVCVSLEKGEMVEETMLVQEGVNGSMTELFGLFDWSGSNPMPPEFWLFPSFLPMHPEQSRDKKDKRKAEQLELYTLIRWHMNTYKSNLGVGWFTCPCRTYMVNDSLAQSRLLFRTKRRAFLQPYNEINWKKVRHLCAKEDLYYPHPLIQDLMWDSLYICTEPLLTRWPFKKLRKKALEVTMKHIHYEDENSRYITIGCVEKVLCMLACWVEDPNGDYFKKHLARIPDYIWVAEDGIKMQSFGSQEWDTSFALQALLACNMTDELGLALKKGHEFIKESQVKDNPSGDFKSMYRHISKGSWTFSDQDHGWQVSDCTAEGLKCCLLFSMMAPKIVGMKMEPERLFDSVNILLSLQSKNGGLAAWEPAGASKWLELLNPTEFFTDIVIEHEYVECTASAIQALVLFKKLYPGHRKNEIDNFITNAAKYIEDMQMPDGSCADPFKQRNISPAAGKTYHNCLAIGRAVEFLLKSQRDDGGWGENCTSCPDKKYTPLKGNRSNLVQTGWALMGLLSSGQAERDPTPLHKAAKLLINSQMEDGDFPQQEITGAFMKNCMLHYATYRNTFPLWALAQYVSGCHCLKAGCIAMPLKHL</sequence>
<reference evidence="6 7" key="1">
    <citation type="journal article" date="2018" name="PLoS Genet.">
        <title>Population sequencing reveals clonal diversity and ancestral inbreeding in the grapevine cultivar Chardonnay.</title>
        <authorList>
            <person name="Roach M.J."/>
            <person name="Johnson D.L."/>
            <person name="Bohlmann J."/>
            <person name="van Vuuren H.J."/>
            <person name="Jones S.J."/>
            <person name="Pretorius I.S."/>
            <person name="Schmidt S.A."/>
            <person name="Borneman A.R."/>
        </authorList>
    </citation>
    <scope>NUCLEOTIDE SEQUENCE [LARGE SCALE GENOMIC DNA]</scope>
    <source>
        <strain evidence="7">cv. Chardonnay</strain>
        <tissue evidence="6">Leaf</tissue>
    </source>
</reference>
<evidence type="ECO:0000256" key="1">
    <source>
        <dbReference type="ARBA" id="ARBA00009755"/>
    </source>
</evidence>
<dbReference type="NCBIfam" id="TIGR01787">
    <property type="entry name" value="squalene_cyclas"/>
    <property type="match status" value="1"/>
</dbReference>
<dbReference type="GO" id="GO:0042300">
    <property type="term" value="F:beta-amyrin synthase activity"/>
    <property type="evidence" value="ECO:0007669"/>
    <property type="project" value="UniProtKB-ARBA"/>
</dbReference>
<dbReference type="GO" id="GO:0005811">
    <property type="term" value="C:lipid droplet"/>
    <property type="evidence" value="ECO:0007669"/>
    <property type="project" value="InterPro"/>
</dbReference>
<dbReference type="Proteomes" id="UP000288805">
    <property type="component" value="Unassembled WGS sequence"/>
</dbReference>
<evidence type="ECO:0000313" key="7">
    <source>
        <dbReference type="Proteomes" id="UP000288805"/>
    </source>
</evidence>
<dbReference type="EMBL" id="QGNW01000749">
    <property type="protein sequence ID" value="RVW63095.1"/>
    <property type="molecule type" value="Genomic_DNA"/>
</dbReference>
<proteinExistence type="inferred from homology"/>
<evidence type="ECO:0000259" key="5">
    <source>
        <dbReference type="Pfam" id="PF13243"/>
    </source>
</evidence>
<feature type="domain" description="Squalene cyclase C-terminal" evidence="5">
    <location>
        <begin position="412"/>
        <end position="737"/>
    </location>
</feature>
<name>A0A438FT17_VITVI</name>
<dbReference type="SUPFAM" id="SSF48239">
    <property type="entry name" value="Terpenoid cyclases/Protein prenyltransferases"/>
    <property type="match status" value="3"/>
</dbReference>
<dbReference type="InterPro" id="IPR032696">
    <property type="entry name" value="SQ_cyclase_C"/>
</dbReference>
<evidence type="ECO:0000313" key="6">
    <source>
        <dbReference type="EMBL" id="RVW63095.1"/>
    </source>
</evidence>
<dbReference type="PANTHER" id="PTHR11764">
    <property type="entry name" value="TERPENE CYCLASE/MUTASE FAMILY MEMBER"/>
    <property type="match status" value="1"/>
</dbReference>
<dbReference type="GO" id="GO:0016104">
    <property type="term" value="P:triterpenoid biosynthetic process"/>
    <property type="evidence" value="ECO:0007669"/>
    <property type="project" value="InterPro"/>
</dbReference>
<dbReference type="FunFam" id="1.50.10.20:FF:000011">
    <property type="entry name" value="Terpene cyclase/mutase family member"/>
    <property type="match status" value="1"/>
</dbReference>
<evidence type="ECO:0000256" key="3">
    <source>
        <dbReference type="ARBA" id="ARBA00023235"/>
    </source>
</evidence>
<keyword evidence="3 4" id="KW-0413">Isomerase</keyword>
<accession>A0A438FT17</accession>
<dbReference type="EC" id="5.4.99.-" evidence="4"/>
<evidence type="ECO:0000256" key="4">
    <source>
        <dbReference type="RuleBase" id="RU362003"/>
    </source>
</evidence>
<organism evidence="6 7">
    <name type="scientific">Vitis vinifera</name>
    <name type="common">Grape</name>
    <dbReference type="NCBI Taxonomy" id="29760"/>
    <lineage>
        <taxon>Eukaryota</taxon>
        <taxon>Viridiplantae</taxon>
        <taxon>Streptophyta</taxon>
        <taxon>Embryophyta</taxon>
        <taxon>Tracheophyta</taxon>
        <taxon>Spermatophyta</taxon>
        <taxon>Magnoliopsida</taxon>
        <taxon>eudicotyledons</taxon>
        <taxon>Gunneridae</taxon>
        <taxon>Pentapetalae</taxon>
        <taxon>rosids</taxon>
        <taxon>Vitales</taxon>
        <taxon>Vitaceae</taxon>
        <taxon>Viteae</taxon>
        <taxon>Vitis</taxon>
    </lineage>
</organism>
<gene>
    <name evidence="6" type="primary">OSCBPY_17</name>
    <name evidence="6" type="ORF">CK203_057478</name>
</gene>
<dbReference type="Gene3D" id="1.50.10.20">
    <property type="match status" value="2"/>
</dbReference>
<dbReference type="PANTHER" id="PTHR11764:SF58">
    <property type="entry name" value="BETA-AMYRIN SYNTHASE-RELATED"/>
    <property type="match status" value="1"/>
</dbReference>
<dbReference type="InterPro" id="IPR018333">
    <property type="entry name" value="Squalene_cyclase"/>
</dbReference>
<evidence type="ECO:0000256" key="2">
    <source>
        <dbReference type="ARBA" id="ARBA00022737"/>
    </source>
</evidence>
<dbReference type="CDD" id="cd02892">
    <property type="entry name" value="SQCY_1"/>
    <property type="match status" value="1"/>
</dbReference>
<dbReference type="InterPro" id="IPR008930">
    <property type="entry name" value="Terpenoid_cyclase/PrenylTrfase"/>
</dbReference>
<comment type="caution">
    <text evidence="6">The sequence shown here is derived from an EMBL/GenBank/DDBJ whole genome shotgun (WGS) entry which is preliminary data.</text>
</comment>